<accession>A0A8H4QAE3</accession>
<dbReference type="PANTHER" id="PTHR44169">
    <property type="entry name" value="NADPH-DEPENDENT 1-ACYLDIHYDROXYACETONE PHOSPHATE REDUCTASE"/>
    <property type="match status" value="1"/>
</dbReference>
<keyword evidence="6" id="KW-1185">Reference proteome</keyword>
<dbReference type="PRINTS" id="PR00080">
    <property type="entry name" value="SDRFAMILY"/>
</dbReference>
<dbReference type="SUPFAM" id="SSF51735">
    <property type="entry name" value="NAD(P)-binding Rossmann-fold domains"/>
    <property type="match status" value="1"/>
</dbReference>
<evidence type="ECO:0000313" key="6">
    <source>
        <dbReference type="Proteomes" id="UP000562929"/>
    </source>
</evidence>
<dbReference type="PANTHER" id="PTHR44169:SF3">
    <property type="entry name" value="SHORT-CHAIN DEHYDROGENASE SRDE"/>
    <property type="match status" value="1"/>
</dbReference>
<gene>
    <name evidence="5" type="ORF">GQ602_002396</name>
</gene>
<keyword evidence="3" id="KW-0560">Oxidoreductase</keyword>
<comment type="caution">
    <text evidence="5">The sequence shown here is derived from an EMBL/GenBank/DDBJ whole genome shotgun (WGS) entry which is preliminary data.</text>
</comment>
<dbReference type="AlphaFoldDB" id="A0A8H4QAE3"/>
<dbReference type="EMBL" id="JAACLJ010000002">
    <property type="protein sequence ID" value="KAF4592097.1"/>
    <property type="molecule type" value="Genomic_DNA"/>
</dbReference>
<proteinExistence type="inferred from homology"/>
<dbReference type="GO" id="GO:0005811">
    <property type="term" value="C:lipid droplet"/>
    <property type="evidence" value="ECO:0007669"/>
    <property type="project" value="TreeGrafter"/>
</dbReference>
<dbReference type="InterPro" id="IPR036291">
    <property type="entry name" value="NAD(P)-bd_dom_sf"/>
</dbReference>
<sequence length="312" mass="35096">MLCLGSVREFQARFNSSISQFPRPTRQSFKAMSREKKFALVTGCGEGGIGEALVQEFTRRGLHAIATVLPSEKDEHLARDGITCFPLDVTKEDSIVNLKEAIVQLTGGFLDVLVNNAGISIDTDVTSVKRMFDVNLFGPMQMVNHFHDMIIRATGTIVNIGSIGGVVPYMYGSSYNASKAALHHWSNTLRLEMSPFNVKVITVISGEVGTNILKNDVNRELPKGSLYSPLATEFKLHVQRTPETTNRFDYAANVVAQSLKPSPTAWFWYGKATSIIRFFDMFAWRTFWDVVFWREFKLSKVREAHFARGKRE</sequence>
<dbReference type="GO" id="GO:0004806">
    <property type="term" value="F:triacylglycerol lipase activity"/>
    <property type="evidence" value="ECO:0007669"/>
    <property type="project" value="TreeGrafter"/>
</dbReference>
<dbReference type="GO" id="GO:0006654">
    <property type="term" value="P:phosphatidic acid biosynthetic process"/>
    <property type="evidence" value="ECO:0007669"/>
    <property type="project" value="TreeGrafter"/>
</dbReference>
<dbReference type="GO" id="GO:0005783">
    <property type="term" value="C:endoplasmic reticulum"/>
    <property type="evidence" value="ECO:0007669"/>
    <property type="project" value="TreeGrafter"/>
</dbReference>
<dbReference type="Gene3D" id="3.40.50.720">
    <property type="entry name" value="NAD(P)-binding Rossmann-like Domain"/>
    <property type="match status" value="1"/>
</dbReference>
<comment type="similarity">
    <text evidence="1 4">Belongs to the short-chain dehydrogenases/reductases (SDR) family.</text>
</comment>
<dbReference type="GO" id="GO:0019433">
    <property type="term" value="P:triglyceride catabolic process"/>
    <property type="evidence" value="ECO:0007669"/>
    <property type="project" value="TreeGrafter"/>
</dbReference>
<dbReference type="OrthoDB" id="2102561at2759"/>
<evidence type="ECO:0000256" key="3">
    <source>
        <dbReference type="ARBA" id="ARBA00023002"/>
    </source>
</evidence>
<reference evidence="5 6" key="1">
    <citation type="journal article" date="2020" name="G3 (Bethesda)">
        <title>Genetic Underpinnings of Host Manipulation by Ophiocordyceps as Revealed by Comparative Transcriptomics.</title>
        <authorList>
            <person name="Will I."/>
            <person name="Das B."/>
            <person name="Trinh T."/>
            <person name="Brachmann A."/>
            <person name="Ohm R.A."/>
            <person name="de Bekker C."/>
        </authorList>
    </citation>
    <scope>NUCLEOTIDE SEQUENCE [LARGE SCALE GENOMIC DNA]</scope>
    <source>
        <strain evidence="5 6">EC05</strain>
    </source>
</reference>
<evidence type="ECO:0000313" key="5">
    <source>
        <dbReference type="EMBL" id="KAF4592097.1"/>
    </source>
</evidence>
<evidence type="ECO:0000256" key="4">
    <source>
        <dbReference type="RuleBase" id="RU000363"/>
    </source>
</evidence>
<evidence type="ECO:0000256" key="2">
    <source>
        <dbReference type="ARBA" id="ARBA00022857"/>
    </source>
</evidence>
<keyword evidence="2" id="KW-0521">NADP</keyword>
<dbReference type="InterPro" id="IPR002347">
    <property type="entry name" value="SDR_fam"/>
</dbReference>
<protein>
    <submittedName>
        <fullName evidence="5">NAD(P)-binding protein</fullName>
    </submittedName>
</protein>
<dbReference type="InterPro" id="IPR020904">
    <property type="entry name" value="Sc_DH/Rdtase_CS"/>
</dbReference>
<dbReference type="Proteomes" id="UP000562929">
    <property type="component" value="Unassembled WGS sequence"/>
</dbReference>
<evidence type="ECO:0000256" key="1">
    <source>
        <dbReference type="ARBA" id="ARBA00006484"/>
    </source>
</evidence>
<dbReference type="PROSITE" id="PS00061">
    <property type="entry name" value="ADH_SHORT"/>
    <property type="match status" value="1"/>
</dbReference>
<name>A0A8H4QAE3_9HYPO</name>
<dbReference type="GO" id="GO:0000140">
    <property type="term" value="F:acylglycerone-phosphate reductase (NADP+) activity"/>
    <property type="evidence" value="ECO:0007669"/>
    <property type="project" value="TreeGrafter"/>
</dbReference>
<organism evidence="5 6">
    <name type="scientific">Ophiocordyceps camponoti-floridani</name>
    <dbReference type="NCBI Taxonomy" id="2030778"/>
    <lineage>
        <taxon>Eukaryota</taxon>
        <taxon>Fungi</taxon>
        <taxon>Dikarya</taxon>
        <taxon>Ascomycota</taxon>
        <taxon>Pezizomycotina</taxon>
        <taxon>Sordariomycetes</taxon>
        <taxon>Hypocreomycetidae</taxon>
        <taxon>Hypocreales</taxon>
        <taxon>Ophiocordycipitaceae</taxon>
        <taxon>Ophiocordyceps</taxon>
    </lineage>
</organism>
<dbReference type="Pfam" id="PF00106">
    <property type="entry name" value="adh_short"/>
    <property type="match status" value="1"/>
</dbReference>
<dbReference type="PRINTS" id="PR00081">
    <property type="entry name" value="GDHRDH"/>
</dbReference>